<evidence type="ECO:0000313" key="1">
    <source>
        <dbReference type="EMBL" id="KAI3754673.1"/>
    </source>
</evidence>
<sequence>MTFVGAVTAIATTIVATTIDATSGRLRSEQEEVVAHESALRLGLPFVPSYLCQSGSVRDMTRGSNYASAGSAYIIRSANSTSYGYVSTVHTNNGRTRSC</sequence>
<proteinExistence type="predicted"/>
<dbReference type="Proteomes" id="UP001056120">
    <property type="component" value="Linkage Group LG18"/>
</dbReference>
<gene>
    <name evidence="1" type="ORF">L1987_54460</name>
</gene>
<organism evidence="1 2">
    <name type="scientific">Smallanthus sonchifolius</name>
    <dbReference type="NCBI Taxonomy" id="185202"/>
    <lineage>
        <taxon>Eukaryota</taxon>
        <taxon>Viridiplantae</taxon>
        <taxon>Streptophyta</taxon>
        <taxon>Embryophyta</taxon>
        <taxon>Tracheophyta</taxon>
        <taxon>Spermatophyta</taxon>
        <taxon>Magnoliopsida</taxon>
        <taxon>eudicotyledons</taxon>
        <taxon>Gunneridae</taxon>
        <taxon>Pentapetalae</taxon>
        <taxon>asterids</taxon>
        <taxon>campanulids</taxon>
        <taxon>Asterales</taxon>
        <taxon>Asteraceae</taxon>
        <taxon>Asteroideae</taxon>
        <taxon>Heliantheae alliance</taxon>
        <taxon>Millerieae</taxon>
        <taxon>Smallanthus</taxon>
    </lineage>
</organism>
<accession>A0ACB9E6P9</accession>
<evidence type="ECO:0000313" key="2">
    <source>
        <dbReference type="Proteomes" id="UP001056120"/>
    </source>
</evidence>
<comment type="caution">
    <text evidence="1">The sequence shown here is derived from an EMBL/GenBank/DDBJ whole genome shotgun (WGS) entry which is preliminary data.</text>
</comment>
<dbReference type="EMBL" id="CM042035">
    <property type="protein sequence ID" value="KAI3754673.1"/>
    <property type="molecule type" value="Genomic_DNA"/>
</dbReference>
<reference evidence="2" key="1">
    <citation type="journal article" date="2022" name="Mol. Ecol. Resour.">
        <title>The genomes of chicory, endive, great burdock and yacon provide insights into Asteraceae palaeo-polyploidization history and plant inulin production.</title>
        <authorList>
            <person name="Fan W."/>
            <person name="Wang S."/>
            <person name="Wang H."/>
            <person name="Wang A."/>
            <person name="Jiang F."/>
            <person name="Liu H."/>
            <person name="Zhao H."/>
            <person name="Xu D."/>
            <person name="Zhang Y."/>
        </authorList>
    </citation>
    <scope>NUCLEOTIDE SEQUENCE [LARGE SCALE GENOMIC DNA]</scope>
    <source>
        <strain evidence="2">cv. Yunnan</strain>
    </source>
</reference>
<protein>
    <submittedName>
        <fullName evidence="1">Uncharacterized protein</fullName>
    </submittedName>
</protein>
<reference evidence="1 2" key="2">
    <citation type="journal article" date="2022" name="Mol. Ecol. Resour.">
        <title>The genomes of chicory, endive, great burdock and yacon provide insights into Asteraceae paleo-polyploidization history and plant inulin production.</title>
        <authorList>
            <person name="Fan W."/>
            <person name="Wang S."/>
            <person name="Wang H."/>
            <person name="Wang A."/>
            <person name="Jiang F."/>
            <person name="Liu H."/>
            <person name="Zhao H."/>
            <person name="Xu D."/>
            <person name="Zhang Y."/>
        </authorList>
    </citation>
    <scope>NUCLEOTIDE SEQUENCE [LARGE SCALE GENOMIC DNA]</scope>
    <source>
        <strain evidence="2">cv. Yunnan</strain>
        <tissue evidence="1">Leaves</tissue>
    </source>
</reference>
<keyword evidence="2" id="KW-1185">Reference proteome</keyword>
<name>A0ACB9E6P9_9ASTR</name>